<proteinExistence type="predicted"/>
<dbReference type="Proteomes" id="UP000887116">
    <property type="component" value="Unassembled WGS sequence"/>
</dbReference>
<evidence type="ECO:0000313" key="1">
    <source>
        <dbReference type="EMBL" id="GFQ67794.1"/>
    </source>
</evidence>
<comment type="caution">
    <text evidence="1">The sequence shown here is derived from an EMBL/GenBank/DDBJ whole genome shotgun (WGS) entry which is preliminary data.</text>
</comment>
<organism evidence="1 2">
    <name type="scientific">Trichonephila clavata</name>
    <name type="common">Joro spider</name>
    <name type="synonym">Nephila clavata</name>
    <dbReference type="NCBI Taxonomy" id="2740835"/>
    <lineage>
        <taxon>Eukaryota</taxon>
        <taxon>Metazoa</taxon>
        <taxon>Ecdysozoa</taxon>
        <taxon>Arthropoda</taxon>
        <taxon>Chelicerata</taxon>
        <taxon>Arachnida</taxon>
        <taxon>Araneae</taxon>
        <taxon>Araneomorphae</taxon>
        <taxon>Entelegynae</taxon>
        <taxon>Araneoidea</taxon>
        <taxon>Nephilidae</taxon>
        <taxon>Trichonephila</taxon>
    </lineage>
</organism>
<dbReference type="EMBL" id="BMAO01020497">
    <property type="protein sequence ID" value="GFQ67794.1"/>
    <property type="molecule type" value="Genomic_DNA"/>
</dbReference>
<protein>
    <submittedName>
        <fullName evidence="1">Uncharacterized protein</fullName>
    </submittedName>
</protein>
<sequence length="165" mass="19028">MEDSIINLLFTEDLVRWVLTYREFAWQSEMELDIIKSEIQKSPFKREVAVAVFYTWEKCFTDIRDCYRDLKEISALEKNRFGYYAVKSANLYFVNGYSPGSFLGYCTLLIGLGFFNSDSKGVLECVCEILALVLTAYQLNGEFGRHGGWDGLLQVSETFLENVDK</sequence>
<gene>
    <name evidence="1" type="primary">AVEN_95380_1</name>
    <name evidence="1" type="ORF">TNCT_267481</name>
</gene>
<accession>A0A8X6GIS0</accession>
<evidence type="ECO:0000313" key="2">
    <source>
        <dbReference type="Proteomes" id="UP000887116"/>
    </source>
</evidence>
<reference evidence="1" key="1">
    <citation type="submission" date="2020-07" db="EMBL/GenBank/DDBJ databases">
        <title>Multicomponent nature underlies the extraordinary mechanical properties of spider dragline silk.</title>
        <authorList>
            <person name="Kono N."/>
            <person name="Nakamura H."/>
            <person name="Mori M."/>
            <person name="Yoshida Y."/>
            <person name="Ohtoshi R."/>
            <person name="Malay A.D."/>
            <person name="Moran D.A.P."/>
            <person name="Tomita M."/>
            <person name="Numata K."/>
            <person name="Arakawa K."/>
        </authorList>
    </citation>
    <scope>NUCLEOTIDE SEQUENCE</scope>
</reference>
<dbReference type="OrthoDB" id="6431069at2759"/>
<keyword evidence="2" id="KW-1185">Reference proteome</keyword>
<dbReference type="AlphaFoldDB" id="A0A8X6GIS0"/>
<name>A0A8X6GIS0_TRICU</name>